<evidence type="ECO:0000313" key="5">
    <source>
        <dbReference type="Proteomes" id="UP000517765"/>
    </source>
</evidence>
<dbReference type="AlphaFoldDB" id="A0A5P0YJ84"/>
<dbReference type="Proteomes" id="UP000517765">
    <property type="component" value="Unassembled WGS sequence"/>
</dbReference>
<evidence type="ECO:0000313" key="1">
    <source>
        <dbReference type="EMBL" id="MBB1251864.1"/>
    </source>
</evidence>
<reference evidence="1" key="3">
    <citation type="journal article" name="Syst. Appl. Microbiol.">
        <title>Streptomyces alkaliterrae sp. nov., isolated from an alkaline soil, and emended descriptions of Streptomyces alkaliphilus, Streptomyces calidiresistens and Streptomyces durbertensis.</title>
        <authorList>
            <person name="Swiecimska M."/>
            <person name="Golinska P."/>
            <person name="Nouioui I."/>
            <person name="Wypij M."/>
            <person name="Rai M."/>
            <person name="Sangal V."/>
            <person name="Goodfellow M."/>
        </authorList>
    </citation>
    <scope>NUCLEOTIDE SEQUENCE</scope>
    <source>
        <strain evidence="1">OF3</strain>
        <strain evidence="2">OF8</strain>
    </source>
</reference>
<dbReference type="RefSeq" id="WP_143645661.1">
    <property type="nucleotide sequence ID" value="NZ_JABJWZ010000002.1"/>
</dbReference>
<accession>A0A5P0YJ84</accession>
<organism evidence="3 4">
    <name type="scientific">Streptomyces alkaliterrae</name>
    <dbReference type="NCBI Taxonomy" id="2213162"/>
    <lineage>
        <taxon>Bacteria</taxon>
        <taxon>Bacillati</taxon>
        <taxon>Actinomycetota</taxon>
        <taxon>Actinomycetes</taxon>
        <taxon>Kitasatosporales</taxon>
        <taxon>Streptomycetaceae</taxon>
        <taxon>Streptomyces</taxon>
    </lineage>
</organism>
<evidence type="ECO:0000313" key="2">
    <source>
        <dbReference type="EMBL" id="MBB1259323.1"/>
    </source>
</evidence>
<keyword evidence="4" id="KW-1185">Reference proteome</keyword>
<reference evidence="5 6" key="2">
    <citation type="submission" date="2020-05" db="EMBL/GenBank/DDBJ databases">
        <title>Classification of alakaliphilic streptomycetes isolated from an alkaline soil next to Lonar Crater, India and a proposal for the recognition of Streptomyces alkaliterrae sp. nov.</title>
        <authorList>
            <person name="Golinska P."/>
        </authorList>
    </citation>
    <scope>NUCLEOTIDE SEQUENCE [LARGE SCALE GENOMIC DNA]</scope>
    <source>
        <strain evidence="6">OF3</strain>
        <strain evidence="5">OF8</strain>
    </source>
</reference>
<evidence type="ECO:0000313" key="4">
    <source>
        <dbReference type="Proteomes" id="UP000320857"/>
    </source>
</evidence>
<dbReference type="GO" id="GO:0003677">
    <property type="term" value="F:DNA binding"/>
    <property type="evidence" value="ECO:0007669"/>
    <property type="project" value="InterPro"/>
</dbReference>
<dbReference type="EMBL" id="JABJXA010000049">
    <property type="protein sequence ID" value="MBB1259323.1"/>
    <property type="molecule type" value="Genomic_DNA"/>
</dbReference>
<protein>
    <submittedName>
        <fullName evidence="3">XRE family transcriptional regulator</fullName>
    </submittedName>
</protein>
<dbReference type="Gene3D" id="1.10.260.40">
    <property type="entry name" value="lambda repressor-like DNA-binding domains"/>
    <property type="match status" value="1"/>
</dbReference>
<reference evidence="3 4" key="1">
    <citation type="submission" date="2019-10" db="EMBL/GenBank/DDBJ databases">
        <title>Streptomyces sp. nov., a novel actinobacterium isolated from alkaline environment.</title>
        <authorList>
            <person name="Golinska P."/>
        </authorList>
    </citation>
    <scope>NUCLEOTIDE SEQUENCE [LARGE SCALE GENOMIC DNA]</scope>
    <source>
        <strain evidence="3 4">OF1</strain>
    </source>
</reference>
<dbReference type="EMBL" id="VJYK02000001">
    <property type="protein sequence ID" value="MQS00298.1"/>
    <property type="molecule type" value="Genomic_DNA"/>
</dbReference>
<dbReference type="OrthoDB" id="4219804at2"/>
<evidence type="ECO:0000313" key="3">
    <source>
        <dbReference type="EMBL" id="MQS00298.1"/>
    </source>
</evidence>
<evidence type="ECO:0000313" key="6">
    <source>
        <dbReference type="Proteomes" id="UP000525686"/>
    </source>
</evidence>
<dbReference type="Proteomes" id="UP000525686">
    <property type="component" value="Unassembled WGS sequence"/>
</dbReference>
<dbReference type="InterPro" id="IPR010982">
    <property type="entry name" value="Lambda_DNA-bd_dom_sf"/>
</dbReference>
<dbReference type="Proteomes" id="UP000320857">
    <property type="component" value="Unassembled WGS sequence"/>
</dbReference>
<sequence length="130" mass="15036">MADQPHLFELVHRRRVELGLSLRQVEDRTINAGSGEPIVRKSWLDRLEKRAGVKAPSPLMLRALSRALELPLVKVQEAAGLEFFELEPRRSTDGEVRALVAHWEEMSTSERAELTRVLDQFAQRRRDRKK</sequence>
<gene>
    <name evidence="3" type="ORF">FNX44_000075</name>
    <name evidence="1" type="ORF">H3146_00575</name>
    <name evidence="2" type="ORF">H3147_10790</name>
</gene>
<comment type="caution">
    <text evidence="3">The sequence shown here is derived from an EMBL/GenBank/DDBJ whole genome shotgun (WGS) entry which is preliminary data.</text>
</comment>
<proteinExistence type="predicted"/>
<name>A0A5P0YJ84_9ACTN</name>
<dbReference type="EMBL" id="JABJWZ010000002">
    <property type="protein sequence ID" value="MBB1251864.1"/>
    <property type="molecule type" value="Genomic_DNA"/>
</dbReference>